<dbReference type="Proteomes" id="UP001412239">
    <property type="component" value="Unassembled WGS sequence"/>
</dbReference>
<dbReference type="Gene3D" id="2.60.110.10">
    <property type="entry name" value="Thaumatin"/>
    <property type="match status" value="1"/>
</dbReference>
<evidence type="ECO:0000256" key="2">
    <source>
        <dbReference type="SAM" id="SignalP"/>
    </source>
</evidence>
<dbReference type="SMART" id="SM00205">
    <property type="entry name" value="THN"/>
    <property type="match status" value="1"/>
</dbReference>
<dbReference type="PRINTS" id="PR00347">
    <property type="entry name" value="THAUMATIN"/>
</dbReference>
<keyword evidence="2" id="KW-0732">Signal</keyword>
<feature type="compositionally biased region" description="Basic and acidic residues" evidence="1">
    <location>
        <begin position="326"/>
        <end position="340"/>
    </location>
</feature>
<feature type="compositionally biased region" description="Low complexity" evidence="1">
    <location>
        <begin position="23"/>
        <end position="34"/>
    </location>
</feature>
<feature type="region of interest" description="Disordered" evidence="1">
    <location>
        <begin position="23"/>
        <end position="45"/>
    </location>
</feature>
<evidence type="ECO:0008006" key="5">
    <source>
        <dbReference type="Google" id="ProtNLM"/>
    </source>
</evidence>
<sequence length="363" mass="39150">MRSSNHPFLLLLLGASAALAGSNKTQTLPSTSSPSPSPPSPLTRNIKITNNCPVGLYPAIIGSDGTPLNETGFHLARNGTRTVVVPSSWSGRVWARTNCTFGGDGRGHCSTGDCDKKLICGTTSGEKPHTIAEFTMMGYKNATYYDISTVDGYNVDMAIIPEEPAGAILSYPFHSANHSPLSRANVDANTGVSRPENGAPHWCPDELLLTPPKENSKSFLHPGDDIPRGYFSPCHSACSKWGRDQDCCAGEYDSPKKCKPGLYSKRIKNVCPDVYSFAYDDSLSTFTLPSGPGFEIMFCPDGESSISNKRKVKKSTGPEEAANDTADPHRFQPRSGAERSRGPWGYPILLSLPLLTFLIALFP</sequence>
<reference evidence="3" key="1">
    <citation type="submission" date="2015-10" db="EMBL/GenBank/DDBJ databases">
        <authorList>
            <person name="Regsiter A."/>
            <person name="william w."/>
        </authorList>
    </citation>
    <scope>NUCLEOTIDE SEQUENCE</scope>
    <source>
        <strain evidence="3">Montdore</strain>
    </source>
</reference>
<name>A0A292PVE9_9PEZI</name>
<organism evidence="3 4">
    <name type="scientific">Tuber aestivum</name>
    <name type="common">summer truffle</name>
    <dbReference type="NCBI Taxonomy" id="59557"/>
    <lineage>
        <taxon>Eukaryota</taxon>
        <taxon>Fungi</taxon>
        <taxon>Dikarya</taxon>
        <taxon>Ascomycota</taxon>
        <taxon>Pezizomycotina</taxon>
        <taxon>Pezizomycetes</taxon>
        <taxon>Pezizales</taxon>
        <taxon>Tuberaceae</taxon>
        <taxon>Tuber</taxon>
    </lineage>
</organism>
<feature type="chain" id="PRO_5012335538" description="Osmotin, thaumatin-like protein" evidence="2">
    <location>
        <begin position="21"/>
        <end position="363"/>
    </location>
</feature>
<dbReference type="SUPFAM" id="SSF49870">
    <property type="entry name" value="Osmotin, thaumatin-like protein"/>
    <property type="match status" value="1"/>
</dbReference>
<feature type="signal peptide" evidence="2">
    <location>
        <begin position="1"/>
        <end position="20"/>
    </location>
</feature>
<dbReference type="PANTHER" id="PTHR31048">
    <property type="entry name" value="OS03G0233200 PROTEIN"/>
    <property type="match status" value="1"/>
</dbReference>
<dbReference type="InterPro" id="IPR037176">
    <property type="entry name" value="Osmotin/thaumatin-like_sf"/>
</dbReference>
<dbReference type="Pfam" id="PF00314">
    <property type="entry name" value="Thaumatin"/>
    <property type="match status" value="1"/>
</dbReference>
<proteinExistence type="predicted"/>
<accession>A0A292PVE9</accession>
<evidence type="ECO:0000313" key="3">
    <source>
        <dbReference type="EMBL" id="CUS10608.1"/>
    </source>
</evidence>
<dbReference type="EMBL" id="LN891042">
    <property type="protein sequence ID" value="CUS10608.1"/>
    <property type="molecule type" value="Genomic_DNA"/>
</dbReference>
<evidence type="ECO:0000313" key="4">
    <source>
        <dbReference type="Proteomes" id="UP001412239"/>
    </source>
</evidence>
<keyword evidence="4" id="KW-1185">Reference proteome</keyword>
<protein>
    <recommendedName>
        <fullName evidence="5">Osmotin, thaumatin-like protein</fullName>
    </recommendedName>
</protein>
<feature type="region of interest" description="Disordered" evidence="1">
    <location>
        <begin position="307"/>
        <end position="340"/>
    </location>
</feature>
<dbReference type="InterPro" id="IPR001938">
    <property type="entry name" value="Thaumatin"/>
</dbReference>
<evidence type="ECO:0000256" key="1">
    <source>
        <dbReference type="SAM" id="MobiDB-lite"/>
    </source>
</evidence>
<dbReference type="AlphaFoldDB" id="A0A292PVE9"/>
<dbReference type="PROSITE" id="PS51367">
    <property type="entry name" value="THAUMATIN_2"/>
    <property type="match status" value="1"/>
</dbReference>
<gene>
    <name evidence="3" type="ORF">GSTUAT00005224001</name>
</gene>